<name>A0A6A6JB80_WESOR</name>
<dbReference type="AlphaFoldDB" id="A0A6A6JB80"/>
<reference evidence="1" key="1">
    <citation type="journal article" date="2020" name="Stud. Mycol.">
        <title>101 Dothideomycetes genomes: a test case for predicting lifestyles and emergence of pathogens.</title>
        <authorList>
            <person name="Haridas S."/>
            <person name="Albert R."/>
            <person name="Binder M."/>
            <person name="Bloem J."/>
            <person name="Labutti K."/>
            <person name="Salamov A."/>
            <person name="Andreopoulos B."/>
            <person name="Baker S."/>
            <person name="Barry K."/>
            <person name="Bills G."/>
            <person name="Bluhm B."/>
            <person name="Cannon C."/>
            <person name="Castanera R."/>
            <person name="Culley D."/>
            <person name="Daum C."/>
            <person name="Ezra D."/>
            <person name="Gonzalez J."/>
            <person name="Henrissat B."/>
            <person name="Kuo A."/>
            <person name="Liang C."/>
            <person name="Lipzen A."/>
            <person name="Lutzoni F."/>
            <person name="Magnuson J."/>
            <person name="Mondo S."/>
            <person name="Nolan M."/>
            <person name="Ohm R."/>
            <person name="Pangilinan J."/>
            <person name="Park H.-J."/>
            <person name="Ramirez L."/>
            <person name="Alfaro M."/>
            <person name="Sun H."/>
            <person name="Tritt A."/>
            <person name="Yoshinaga Y."/>
            <person name="Zwiers L.-H."/>
            <person name="Turgeon B."/>
            <person name="Goodwin S."/>
            <person name="Spatafora J."/>
            <person name="Crous P."/>
            <person name="Grigoriev I."/>
        </authorList>
    </citation>
    <scope>NUCLEOTIDE SEQUENCE</scope>
    <source>
        <strain evidence="1">CBS 379.55</strain>
    </source>
</reference>
<organism evidence="1 2">
    <name type="scientific">Westerdykella ornata</name>
    <dbReference type="NCBI Taxonomy" id="318751"/>
    <lineage>
        <taxon>Eukaryota</taxon>
        <taxon>Fungi</taxon>
        <taxon>Dikarya</taxon>
        <taxon>Ascomycota</taxon>
        <taxon>Pezizomycotina</taxon>
        <taxon>Dothideomycetes</taxon>
        <taxon>Pleosporomycetidae</taxon>
        <taxon>Pleosporales</taxon>
        <taxon>Sporormiaceae</taxon>
        <taxon>Westerdykella</taxon>
    </lineage>
</organism>
<dbReference type="Proteomes" id="UP000800097">
    <property type="component" value="Unassembled WGS sequence"/>
</dbReference>
<gene>
    <name evidence="1" type="ORF">EI97DRAFT_158014</name>
</gene>
<proteinExistence type="predicted"/>
<sequence>MVMKPTRRRDSKNSHGFKICLMVNSPLQLPKRVLLNVSGYACHLVVGPGDYFGVNRGSMCAVLVAYWIPTYCVYIHQSPDPSSPVCKVVISSTYILLAKLSTFQLGKHRVGTSPREKADRGPSDSGSWLALMTNSATSPPLVPAYGPALCKEAQFSSFVSWVRLASASSPASRSFE</sequence>
<protein>
    <submittedName>
        <fullName evidence="1">Uncharacterized protein</fullName>
    </submittedName>
</protein>
<dbReference type="RefSeq" id="XP_033650972.1">
    <property type="nucleotide sequence ID" value="XM_033793305.1"/>
</dbReference>
<keyword evidence="2" id="KW-1185">Reference proteome</keyword>
<evidence type="ECO:0000313" key="2">
    <source>
        <dbReference type="Proteomes" id="UP000800097"/>
    </source>
</evidence>
<dbReference type="GeneID" id="54546480"/>
<accession>A0A6A6JB80</accession>
<evidence type="ECO:0000313" key="1">
    <source>
        <dbReference type="EMBL" id="KAF2273433.1"/>
    </source>
</evidence>
<dbReference type="EMBL" id="ML986510">
    <property type="protein sequence ID" value="KAF2273433.1"/>
    <property type="molecule type" value="Genomic_DNA"/>
</dbReference>